<dbReference type="EMBL" id="JAOWKW010000007">
    <property type="protein sequence ID" value="MCV2879062.1"/>
    <property type="molecule type" value="Genomic_DNA"/>
</dbReference>
<evidence type="ECO:0000313" key="1">
    <source>
        <dbReference type="EMBL" id="MCV2879062.1"/>
    </source>
</evidence>
<name>A0ABT2ZZQ9_9RHOB</name>
<reference evidence="1 2" key="1">
    <citation type="submission" date="2022-10" db="EMBL/GenBank/DDBJ databases">
        <title>Sinirhodobacter sp. nov., isolated from ocean surface sediments.</title>
        <authorList>
            <person name="He W."/>
            <person name="Wang L."/>
            <person name="Zhang D.-F."/>
        </authorList>
    </citation>
    <scope>NUCLEOTIDE SEQUENCE [LARGE SCALE GENOMIC DNA]</scope>
    <source>
        <strain evidence="1 2">WL0115</strain>
    </source>
</reference>
<dbReference type="InterPro" id="IPR001668">
    <property type="entry name" value="Mob_Pre"/>
</dbReference>
<accession>A0ABT2ZZQ9</accession>
<dbReference type="Gene3D" id="3.30.930.30">
    <property type="match status" value="1"/>
</dbReference>
<proteinExistence type="predicted"/>
<comment type="caution">
    <text evidence="1">The sequence shown here is derived from an EMBL/GenBank/DDBJ whole genome shotgun (WGS) entry which is preliminary data.</text>
</comment>
<dbReference type="Pfam" id="PF01076">
    <property type="entry name" value="Mob_Pre"/>
    <property type="match status" value="1"/>
</dbReference>
<organism evidence="1 2">
    <name type="scientific">Sedimentimonas flavescens</name>
    <dbReference type="NCBI Taxonomy" id="2851012"/>
    <lineage>
        <taxon>Bacteria</taxon>
        <taxon>Pseudomonadati</taxon>
        <taxon>Pseudomonadota</taxon>
        <taxon>Alphaproteobacteria</taxon>
        <taxon>Rhodobacterales</taxon>
        <taxon>Rhodobacter group</taxon>
        <taxon>Sedimentimonas</taxon>
    </lineage>
</organism>
<dbReference type="CDD" id="cd17242">
    <property type="entry name" value="MobM_relaxase"/>
    <property type="match status" value="1"/>
</dbReference>
<keyword evidence="2" id="KW-1185">Reference proteome</keyword>
<dbReference type="RefSeq" id="WP_263847828.1">
    <property type="nucleotide sequence ID" value="NZ_JAOWKW010000007.1"/>
</dbReference>
<evidence type="ECO:0000313" key="2">
    <source>
        <dbReference type="Proteomes" id="UP001526166"/>
    </source>
</evidence>
<gene>
    <name evidence="1" type="ORF">OE699_09360</name>
</gene>
<dbReference type="Proteomes" id="UP001526166">
    <property type="component" value="Unassembled WGS sequence"/>
</dbReference>
<protein>
    <submittedName>
        <fullName evidence="1">Plasmid recombination protein</fullName>
    </submittedName>
</protein>
<sequence length="444" mass="50141">MDGNIFTSTSAGISLKRHPIVMRMEGLHPDQLSRYEMHRKRAGGDLEHVDMSRSRPRMLVGDEDWVEQMRLHIREMRQENFANELEQLQKRKRRKDLQQRLNEGPRDPWKASTHGPLREVILTAHHEWFDTASVFDGRSKRERERAFERCALGWLRENFGEALVHARADEDESAYHIHAVLMPIVEKGEGLAARRMIEPSSNPLINNYEAAQDSVGVHFAQIGLARGERRAEATRQARATGATLPERRTHVKTAQWRKEQDRAQSERAVQLERHEQATARRAEELRSGEASLATERAALANESAEVRERGAEARVIIAVAEAVEQGVLIEERGTLAPAKTSTPAQRAALGETLKRSPDAARRAVGIFTRALAGLRRQATVEAETKLARDRQEIEAADRAIIEIAKLVPASLRERIATARKSLARSITALSAYAERRGRGDREDH</sequence>